<dbReference type="PROSITE" id="PS51257">
    <property type="entry name" value="PROKAR_LIPOPROTEIN"/>
    <property type="match status" value="1"/>
</dbReference>
<dbReference type="Proteomes" id="UP000070560">
    <property type="component" value="Chromosome"/>
</dbReference>
<reference evidence="2 3" key="1">
    <citation type="submission" date="2015-10" db="EMBL/GenBank/DDBJ databases">
        <title>Candidatus Desulfofervidus auxilii, a hydrogenotrophic sulfate-reducing bacterium involved in the thermophilic anaerobic oxidation of methane.</title>
        <authorList>
            <person name="Krukenberg V."/>
            <person name="Richter M."/>
            <person name="Wegener G."/>
        </authorList>
    </citation>
    <scope>NUCLEOTIDE SEQUENCE [LARGE SCALE GENOMIC DNA]</scope>
    <source>
        <strain evidence="2 3">HS1</strain>
    </source>
</reference>
<protein>
    <submittedName>
        <fullName evidence="2">S-layer protein</fullName>
    </submittedName>
</protein>
<dbReference type="KEGG" id="daw:HS1_000019"/>
<evidence type="ECO:0000313" key="3">
    <source>
        <dbReference type="Proteomes" id="UP000070560"/>
    </source>
</evidence>
<evidence type="ECO:0000256" key="1">
    <source>
        <dbReference type="PROSITE-ProRule" id="PRU00339"/>
    </source>
</evidence>
<feature type="repeat" description="TPR" evidence="1">
    <location>
        <begin position="33"/>
        <end position="66"/>
    </location>
</feature>
<dbReference type="SUPFAM" id="SSF48452">
    <property type="entry name" value="TPR-like"/>
    <property type="match status" value="1"/>
</dbReference>
<dbReference type="OrthoDB" id="5446486at2"/>
<dbReference type="EMBL" id="CP013015">
    <property type="protein sequence ID" value="AMM39826.1"/>
    <property type="molecule type" value="Genomic_DNA"/>
</dbReference>
<gene>
    <name evidence="2" type="ORF">HS1_000019</name>
</gene>
<proteinExistence type="predicted"/>
<dbReference type="PROSITE" id="PS50005">
    <property type="entry name" value="TPR"/>
    <property type="match status" value="1"/>
</dbReference>
<keyword evidence="1" id="KW-0802">TPR repeat</keyword>
<dbReference type="Gene3D" id="1.25.40.10">
    <property type="entry name" value="Tetratricopeptide repeat domain"/>
    <property type="match status" value="1"/>
</dbReference>
<dbReference type="InterPro" id="IPR011990">
    <property type="entry name" value="TPR-like_helical_dom_sf"/>
</dbReference>
<evidence type="ECO:0000313" key="2">
    <source>
        <dbReference type="EMBL" id="AMM39826.1"/>
    </source>
</evidence>
<dbReference type="InterPro" id="IPR019734">
    <property type="entry name" value="TPR_rpt"/>
</dbReference>
<dbReference type="RefSeq" id="WP_066060072.1">
    <property type="nucleotide sequence ID" value="NZ_CP013015.1"/>
</dbReference>
<name>A0A7U4TH40_DESA2</name>
<dbReference type="AlphaFoldDB" id="A0A7U4TH40"/>
<keyword evidence="3" id="KW-1185">Reference proteome</keyword>
<organism evidence="2 3">
    <name type="scientific">Desulfofervidus auxilii</name>
    <dbReference type="NCBI Taxonomy" id="1621989"/>
    <lineage>
        <taxon>Bacteria</taxon>
        <taxon>Pseudomonadati</taxon>
        <taxon>Thermodesulfobacteriota</taxon>
        <taxon>Candidatus Desulfofervidia</taxon>
        <taxon>Candidatus Desulfofervidales</taxon>
        <taxon>Candidatus Desulfofervidaceae</taxon>
        <taxon>Candidatus Desulfofervidus</taxon>
    </lineage>
</organism>
<accession>A0A7U4TH40</accession>
<sequence>MKKMLNTVILLGFVFLGSCGHKGSLLKTRVSSPTHHVEVGTVFLEKGKISEAQRQFLLALEEDPGLVKAYVGLALVKAYQKDQNAAWVKIEEAKKMVKTDDDKIDVYKGEIHLVYLLFTPKMLPKAEKAFKQIMNLRPGDASACFYMALLYERAFLFDKSLSLLDRVLKTENPFVLKAYNEIDKIAKIKKAQPLTEVGKEIGLKDVITKADMAALLVHELHLPQLIEVIPDSLPTAKDVLGERFAKEILAIIPLEIRELSATIDGYFEPQQKLTKASFCEILQDILVRVTGNRQLRHRFQRVRSPYKDLDPKVSYYNACILGLVKGFVLPQDRSNRIFGPLNPVSGADALLALKRLRQEARIF</sequence>